<accession>A0A1H7F382</accession>
<dbReference type="Proteomes" id="UP000183015">
    <property type="component" value="Unassembled WGS sequence"/>
</dbReference>
<evidence type="ECO:0000313" key="1">
    <source>
        <dbReference type="EMBL" id="SEK20583.1"/>
    </source>
</evidence>
<dbReference type="EMBL" id="FOAZ01000001">
    <property type="protein sequence ID" value="SEK20583.1"/>
    <property type="molecule type" value="Genomic_DNA"/>
</dbReference>
<protein>
    <submittedName>
        <fullName evidence="1">Uncharacterized protein</fullName>
    </submittedName>
</protein>
<sequence length="172" mass="17995">MSLNRGVAALGAVAVVGVATLGWSIPLAHHFGQPKPMVAATSGSTWKQFAPVCWNNGDVLTQKQITSCLKDLAKAQAGGKDTPTLEVAQNGTFMINTNEDIAAKGWYAQVPGQQQPVGLFSRTTNQQVGNIPLAAALQASQTGSAPVTVVESDDSGKQIYGVWTFVVKQQGS</sequence>
<dbReference type="STRING" id="235985.SAMN05414137_10168"/>
<name>A0A1H7F382_STRJI</name>
<dbReference type="eggNOG" id="ENOG5031EDK">
    <property type="taxonomic scope" value="Bacteria"/>
</dbReference>
<dbReference type="RefSeq" id="WP_042453615.1">
    <property type="nucleotide sequence ID" value="NZ_BBPN01000029.1"/>
</dbReference>
<keyword evidence="2" id="KW-1185">Reference proteome</keyword>
<dbReference type="AlphaFoldDB" id="A0A1H7F382"/>
<gene>
    <name evidence="1" type="ORF">SAMN05414137_10168</name>
</gene>
<dbReference type="OrthoDB" id="3852757at2"/>
<organism evidence="1 2">
    <name type="scientific">Streptacidiphilus jiangxiensis</name>
    <dbReference type="NCBI Taxonomy" id="235985"/>
    <lineage>
        <taxon>Bacteria</taxon>
        <taxon>Bacillati</taxon>
        <taxon>Actinomycetota</taxon>
        <taxon>Actinomycetes</taxon>
        <taxon>Kitasatosporales</taxon>
        <taxon>Streptomycetaceae</taxon>
        <taxon>Streptacidiphilus</taxon>
    </lineage>
</organism>
<reference evidence="2" key="1">
    <citation type="submission" date="2016-10" db="EMBL/GenBank/DDBJ databases">
        <authorList>
            <person name="Varghese N."/>
        </authorList>
    </citation>
    <scope>NUCLEOTIDE SEQUENCE [LARGE SCALE GENOMIC DNA]</scope>
    <source>
        <strain evidence="2">DSM 45096 / BCRC 16803 / CGMCC 4.1857 / CIP 109030 / JCM 12277 / KCTC 19219 / NBRC 100920 / 33214</strain>
    </source>
</reference>
<proteinExistence type="predicted"/>
<evidence type="ECO:0000313" key="2">
    <source>
        <dbReference type="Proteomes" id="UP000183015"/>
    </source>
</evidence>